<dbReference type="Gene3D" id="1.20.58.220">
    <property type="entry name" value="Phosphate transport system protein phou homolog 2, domain 2"/>
    <property type="match status" value="1"/>
</dbReference>
<dbReference type="Pfam" id="PF01865">
    <property type="entry name" value="PhoU_div"/>
    <property type="match status" value="1"/>
</dbReference>
<evidence type="ECO:0000313" key="2">
    <source>
        <dbReference type="EMBL" id="BDG05649.1"/>
    </source>
</evidence>
<comment type="similarity">
    <text evidence="1">Belongs to the UPF0111 family.</text>
</comment>
<gene>
    <name evidence="2" type="ORF">AMOR_46450</name>
</gene>
<name>A0ABN6MXG4_9BACT</name>
<dbReference type="Proteomes" id="UP001162891">
    <property type="component" value="Chromosome"/>
</dbReference>
<accession>A0ABN6MXG4</accession>
<dbReference type="EMBL" id="AP025591">
    <property type="protein sequence ID" value="BDG05649.1"/>
    <property type="molecule type" value="Genomic_DNA"/>
</dbReference>
<evidence type="ECO:0008006" key="4">
    <source>
        <dbReference type="Google" id="ProtNLM"/>
    </source>
</evidence>
<reference evidence="3" key="1">
    <citation type="journal article" date="2022" name="Int. J. Syst. Evol. Microbiol.">
        <title>Anaeromyxobacter oryzae sp. nov., Anaeromyxobacter diazotrophicus sp. nov. and Anaeromyxobacter paludicola sp. nov., isolated from paddy soils.</title>
        <authorList>
            <person name="Itoh H."/>
            <person name="Xu Z."/>
            <person name="Mise K."/>
            <person name="Masuda Y."/>
            <person name="Ushijima N."/>
            <person name="Hayakawa C."/>
            <person name="Shiratori Y."/>
            <person name="Senoo K."/>
        </authorList>
    </citation>
    <scope>NUCLEOTIDE SEQUENCE [LARGE SCALE GENOMIC DNA]</scope>
    <source>
        <strain evidence="3">Red232</strain>
    </source>
</reference>
<proteinExistence type="inferred from homology"/>
<evidence type="ECO:0000313" key="3">
    <source>
        <dbReference type="Proteomes" id="UP001162891"/>
    </source>
</evidence>
<organism evidence="2 3">
    <name type="scientific">Anaeromyxobacter oryzae</name>
    <dbReference type="NCBI Taxonomy" id="2918170"/>
    <lineage>
        <taxon>Bacteria</taxon>
        <taxon>Pseudomonadati</taxon>
        <taxon>Myxococcota</taxon>
        <taxon>Myxococcia</taxon>
        <taxon>Myxococcales</taxon>
        <taxon>Cystobacterineae</taxon>
        <taxon>Anaeromyxobacteraceae</taxon>
        <taxon>Anaeromyxobacter</taxon>
    </lineage>
</organism>
<dbReference type="InterPro" id="IPR038078">
    <property type="entry name" value="PhoU-like_sf"/>
</dbReference>
<sequence>MTFRAFMGVSPILVAGVAILPILQRRSPSSPAPLSPAAGTIPRVKGDRQMLATLGASELLLPALVNRALAANDRAKYLFTLLQAAARHGDDPDEPPVDLRRERLRSGVGDADLDDVPARTRRCADGTYELARADRIHAALGDAVGEMVAAVEAAPGPPERWGERSSRLLAAAVPVDAAHVSAEYVHRLTSGDRAAGDSLHLLVMDLHRRLHEIQVALASTSVDGASAYGLSEDATELVRAFMHGVHRTAALKLDHPGLGTTATQVGARVVVENDLGTTDAHLLLVRVEGLEARVVATDVHLERLGFLRSLLAPFDLRWDTIVTRRNDRIEEGAYHLATGEYTAKDRADLAGYLEHLGSRLVFLIDWNRARKRLRLFVKAKDAVDLLRWAAERELGHMPFLALGGERLVFDALERLPRIAIRYGEQLHEVLGRDRAIAFLRFVLERCSTGIREGRSEFLIRDEIRAELMSQLATAEQSLLAAAAEHASLVVELAASVRDALQRFPGDGREELERAAARAAGWERRADGLVERARVAARRWEGSDAIERILVEADDIADHLEDVTFLLTILATAPPSADDVRPLAELAELTLAAARQHLMAFEGARALRRSGAREDLHDVLEAVDQVVLLERRSDDANRRAKRRILTTVSDFHHAEILSDIRRHLEAASDALKHVALALRSVVMGEVGTA</sequence>
<evidence type="ECO:0000256" key="1">
    <source>
        <dbReference type="ARBA" id="ARBA00008591"/>
    </source>
</evidence>
<protein>
    <recommendedName>
        <fullName evidence="4">Phosphate transport regulator</fullName>
    </recommendedName>
</protein>
<keyword evidence="3" id="KW-1185">Reference proteome</keyword>
<dbReference type="InterPro" id="IPR018445">
    <property type="entry name" value="Put_Phosphate_transp_reg"/>
</dbReference>